<keyword evidence="10" id="KW-0443">Lipid metabolism</keyword>
<evidence type="ECO:0000256" key="12">
    <source>
        <dbReference type="ARBA" id="ARBA00029903"/>
    </source>
</evidence>
<dbReference type="CDD" id="cd04704">
    <property type="entry name" value="PLA2_bee_venom_like"/>
    <property type="match status" value="1"/>
</dbReference>
<gene>
    <name evidence="15" type="ORF">V9T40_000738</name>
</gene>
<protein>
    <recommendedName>
        <fullName evidence="4">Phospholipase A2</fullName>
        <ecNumber evidence="3">3.1.1.4</ecNumber>
    </recommendedName>
    <alternativeName>
        <fullName evidence="12">Phosphatidylcholine 2-acylhydrolase</fullName>
    </alternativeName>
</protein>
<dbReference type="Proteomes" id="UP001367676">
    <property type="component" value="Unassembled WGS sequence"/>
</dbReference>
<dbReference type="AlphaFoldDB" id="A0AAN9Y0R2"/>
<keyword evidence="9" id="KW-0442">Lipid degradation</keyword>
<evidence type="ECO:0000256" key="3">
    <source>
        <dbReference type="ARBA" id="ARBA00013278"/>
    </source>
</evidence>
<feature type="signal peptide" evidence="13">
    <location>
        <begin position="1"/>
        <end position="24"/>
    </location>
</feature>
<dbReference type="GO" id="GO:0046872">
    <property type="term" value="F:metal ion binding"/>
    <property type="evidence" value="ECO:0007669"/>
    <property type="project" value="UniProtKB-KW"/>
</dbReference>
<dbReference type="Pfam" id="PF05826">
    <property type="entry name" value="Phospholip_A2_2"/>
    <property type="match status" value="1"/>
</dbReference>
<evidence type="ECO:0000256" key="7">
    <source>
        <dbReference type="ARBA" id="ARBA00022801"/>
    </source>
</evidence>
<keyword evidence="6" id="KW-0479">Metal-binding</keyword>
<evidence type="ECO:0000256" key="6">
    <source>
        <dbReference type="ARBA" id="ARBA00022723"/>
    </source>
</evidence>
<dbReference type="GO" id="GO:0006644">
    <property type="term" value="P:phospholipid metabolic process"/>
    <property type="evidence" value="ECO:0007669"/>
    <property type="project" value="InterPro"/>
</dbReference>
<keyword evidence="11" id="KW-1015">Disulfide bond</keyword>
<dbReference type="SUPFAM" id="SSF48619">
    <property type="entry name" value="Phospholipase A2, PLA2"/>
    <property type="match status" value="1"/>
</dbReference>
<dbReference type="FunFam" id="1.20.90.10:FF:000002">
    <property type="entry name" value="Phospholipase A2 group III"/>
    <property type="match status" value="1"/>
</dbReference>
<dbReference type="GO" id="GO:0004623">
    <property type="term" value="F:phospholipase A2 activity"/>
    <property type="evidence" value="ECO:0007669"/>
    <property type="project" value="UniProtKB-EC"/>
</dbReference>
<evidence type="ECO:0000256" key="13">
    <source>
        <dbReference type="SAM" id="SignalP"/>
    </source>
</evidence>
<accession>A0AAN9Y0R2</accession>
<comment type="caution">
    <text evidence="15">The sequence shown here is derived from an EMBL/GenBank/DDBJ whole genome shotgun (WGS) entry which is preliminary data.</text>
</comment>
<feature type="domain" description="Phospholipase A2-like central" evidence="14">
    <location>
        <begin position="152"/>
        <end position="247"/>
    </location>
</feature>
<evidence type="ECO:0000256" key="1">
    <source>
        <dbReference type="ARBA" id="ARBA00001913"/>
    </source>
</evidence>
<dbReference type="InterPro" id="IPR036444">
    <property type="entry name" value="PLipase_A2_dom_sf"/>
</dbReference>
<keyword evidence="16" id="KW-1185">Reference proteome</keyword>
<dbReference type="GO" id="GO:0050482">
    <property type="term" value="P:arachidonate secretion"/>
    <property type="evidence" value="ECO:0007669"/>
    <property type="project" value="InterPro"/>
</dbReference>
<evidence type="ECO:0000256" key="2">
    <source>
        <dbReference type="ARBA" id="ARBA00004613"/>
    </source>
</evidence>
<evidence type="ECO:0000259" key="14">
    <source>
        <dbReference type="Pfam" id="PF05826"/>
    </source>
</evidence>
<dbReference type="GO" id="GO:0005576">
    <property type="term" value="C:extracellular region"/>
    <property type="evidence" value="ECO:0007669"/>
    <property type="project" value="UniProtKB-SubCell"/>
</dbReference>
<evidence type="ECO:0000256" key="11">
    <source>
        <dbReference type="ARBA" id="ARBA00023157"/>
    </source>
</evidence>
<dbReference type="PANTHER" id="PTHR12253">
    <property type="entry name" value="RH14732P"/>
    <property type="match status" value="1"/>
</dbReference>
<evidence type="ECO:0000313" key="16">
    <source>
        <dbReference type="Proteomes" id="UP001367676"/>
    </source>
</evidence>
<dbReference type="EC" id="3.1.1.4" evidence="3"/>
<dbReference type="GO" id="GO:0016042">
    <property type="term" value="P:lipid catabolic process"/>
    <property type="evidence" value="ECO:0007669"/>
    <property type="project" value="UniProtKB-KW"/>
</dbReference>
<evidence type="ECO:0000256" key="10">
    <source>
        <dbReference type="ARBA" id="ARBA00023098"/>
    </source>
</evidence>
<dbReference type="Gene3D" id="1.20.90.10">
    <property type="entry name" value="Phospholipase A2 domain"/>
    <property type="match status" value="1"/>
</dbReference>
<comment type="subcellular location">
    <subcellularLocation>
        <location evidence="2">Secreted</location>
    </subcellularLocation>
</comment>
<comment type="cofactor">
    <cofactor evidence="1">
        <name>Ca(2+)</name>
        <dbReference type="ChEBI" id="CHEBI:29108"/>
    </cofactor>
</comment>
<keyword evidence="7" id="KW-0378">Hydrolase</keyword>
<keyword evidence="8" id="KW-0106">Calcium</keyword>
<sequence length="260" mass="29691">MYSVRISLLGIILYSFYKFGLSDASESASERQERDLFKGFSGYRLFNNSFRMVYYHDLTIAVVEIGDNMTLLNCELIEVFSDEQRKKTLEDLSKVVGRSLRLLFDDMMLLMSQCDSLDSRLINRMVMALTPKPETTINNSITTTQSSVFSGIFPGTKWCGTGDIARSYFDLGSEWIMDKCCRKHDLCPVKVKGYGSRYNLTNKSLYTKSHCACDDEFAKCLKQAGKPAADFMGNIYFNILQVSCIQDQKQGKQFRTAKKY</sequence>
<evidence type="ECO:0000313" key="15">
    <source>
        <dbReference type="EMBL" id="KAK7580109.1"/>
    </source>
</evidence>
<dbReference type="InterPro" id="IPR016090">
    <property type="entry name" value="PLA2-like_dom"/>
</dbReference>
<reference evidence="15 16" key="1">
    <citation type="submission" date="2024-03" db="EMBL/GenBank/DDBJ databases">
        <title>Adaptation during the transition from Ophiocordyceps entomopathogen to insect associate is accompanied by gene loss and intensified selection.</title>
        <authorList>
            <person name="Ward C.M."/>
            <person name="Onetto C.A."/>
            <person name="Borneman A.R."/>
        </authorList>
    </citation>
    <scope>NUCLEOTIDE SEQUENCE [LARGE SCALE GENOMIC DNA]</scope>
    <source>
        <strain evidence="15">AWRI1</strain>
        <tissue evidence="15">Single Adult Female</tissue>
    </source>
</reference>
<evidence type="ECO:0000256" key="4">
    <source>
        <dbReference type="ARBA" id="ARBA00021721"/>
    </source>
</evidence>
<feature type="chain" id="PRO_5043042587" description="Phospholipase A2" evidence="13">
    <location>
        <begin position="25"/>
        <end position="260"/>
    </location>
</feature>
<evidence type="ECO:0000256" key="5">
    <source>
        <dbReference type="ARBA" id="ARBA00022525"/>
    </source>
</evidence>
<evidence type="ECO:0000256" key="9">
    <source>
        <dbReference type="ARBA" id="ARBA00022963"/>
    </source>
</evidence>
<evidence type="ECO:0000256" key="8">
    <source>
        <dbReference type="ARBA" id="ARBA00022837"/>
    </source>
</evidence>
<organism evidence="15 16">
    <name type="scientific">Parthenolecanium corni</name>
    <dbReference type="NCBI Taxonomy" id="536013"/>
    <lineage>
        <taxon>Eukaryota</taxon>
        <taxon>Metazoa</taxon>
        <taxon>Ecdysozoa</taxon>
        <taxon>Arthropoda</taxon>
        <taxon>Hexapoda</taxon>
        <taxon>Insecta</taxon>
        <taxon>Pterygota</taxon>
        <taxon>Neoptera</taxon>
        <taxon>Paraneoptera</taxon>
        <taxon>Hemiptera</taxon>
        <taxon>Sternorrhyncha</taxon>
        <taxon>Coccoidea</taxon>
        <taxon>Coccidae</taxon>
        <taxon>Parthenolecanium</taxon>
    </lineage>
</organism>
<dbReference type="EMBL" id="JBBCAQ010000034">
    <property type="protein sequence ID" value="KAK7580109.1"/>
    <property type="molecule type" value="Genomic_DNA"/>
</dbReference>
<proteinExistence type="predicted"/>
<keyword evidence="5" id="KW-0964">Secreted</keyword>
<keyword evidence="13" id="KW-0732">Signal</keyword>
<name>A0AAN9Y0R2_9HEMI</name>